<name>A0A520KYB3_9EURY</name>
<dbReference type="Gene3D" id="3.40.50.850">
    <property type="entry name" value="Isochorismatase-like"/>
    <property type="match status" value="1"/>
</dbReference>
<dbReference type="AlphaFoldDB" id="A0A520KYB3"/>
<proteinExistence type="predicted"/>
<keyword evidence="1 3" id="KW-0378">Hydrolase</keyword>
<dbReference type="PANTHER" id="PTHR43540">
    <property type="entry name" value="PEROXYUREIDOACRYLATE/UREIDOACRYLATE AMIDOHYDROLASE-RELATED"/>
    <property type="match status" value="1"/>
</dbReference>
<dbReference type="SUPFAM" id="SSF52499">
    <property type="entry name" value="Isochorismatase-like hydrolases"/>
    <property type="match status" value="1"/>
</dbReference>
<feature type="domain" description="Isochorismatase-like" evidence="2">
    <location>
        <begin position="12"/>
        <end position="183"/>
    </location>
</feature>
<gene>
    <name evidence="3" type="ORF">EF807_01585</name>
</gene>
<reference evidence="3 4" key="1">
    <citation type="journal article" date="2019" name="Nat. Microbiol.">
        <title>Wide diversity of methane and short-chain alkane metabolisms in uncultured archaea.</title>
        <authorList>
            <person name="Borrel G."/>
            <person name="Adam P.S."/>
            <person name="McKay L.J."/>
            <person name="Chen L.X."/>
            <person name="Sierra-Garcia I.N."/>
            <person name="Sieber C.M."/>
            <person name="Letourneur Q."/>
            <person name="Ghozlane A."/>
            <person name="Andersen G.L."/>
            <person name="Li W.J."/>
            <person name="Hallam S.J."/>
            <person name="Muyzer G."/>
            <person name="de Oliveira V.M."/>
            <person name="Inskeep W.P."/>
            <person name="Banfield J.F."/>
            <person name="Gribaldo S."/>
        </authorList>
    </citation>
    <scope>NUCLEOTIDE SEQUENCE [LARGE SCALE GENOMIC DNA]</scope>
    <source>
        <strain evidence="3">NM1b</strain>
    </source>
</reference>
<dbReference type="Proteomes" id="UP000320766">
    <property type="component" value="Unassembled WGS sequence"/>
</dbReference>
<dbReference type="Pfam" id="PF00857">
    <property type="entry name" value="Isochorismatase"/>
    <property type="match status" value="1"/>
</dbReference>
<dbReference type="InterPro" id="IPR050272">
    <property type="entry name" value="Isochorismatase-like_hydrls"/>
</dbReference>
<dbReference type="EMBL" id="RXIL01000029">
    <property type="protein sequence ID" value="RZN72319.1"/>
    <property type="molecule type" value="Genomic_DNA"/>
</dbReference>
<organism evidence="3 4">
    <name type="scientific">Candidatus Methanolliviera hydrocarbonicum</name>
    <dbReference type="NCBI Taxonomy" id="2491085"/>
    <lineage>
        <taxon>Archaea</taxon>
        <taxon>Methanobacteriati</taxon>
        <taxon>Methanobacteriota</taxon>
        <taxon>Candidatus Methanoliparia</taxon>
        <taxon>Candidatus Methanoliparales</taxon>
        <taxon>Candidatus Methanollivieraceae</taxon>
        <taxon>Candidatus Methanolliviera</taxon>
    </lineage>
</organism>
<dbReference type="InterPro" id="IPR000868">
    <property type="entry name" value="Isochorismatase-like_dom"/>
</dbReference>
<protein>
    <submittedName>
        <fullName evidence="3">Cysteine hydrolase</fullName>
    </submittedName>
</protein>
<evidence type="ECO:0000313" key="4">
    <source>
        <dbReference type="Proteomes" id="UP000320766"/>
    </source>
</evidence>
<evidence type="ECO:0000259" key="2">
    <source>
        <dbReference type="Pfam" id="PF00857"/>
    </source>
</evidence>
<accession>A0A520KYB3</accession>
<sequence>MPKRSNLSPKRSALIVVDMQNDFCMKDGALYIKGAEEIFDNTRKAIEEARRSNVKVIFTQDWHEEDDPEFDIWPKHCIRDTWGSEIIEILGSSEEDHKIKKRRYSAFFGTDLDLFLREDGIEDLVICGVSANICVLHTAGDASMRGYNVSILKDCVKAPSDYEEEYALKHMENVFNAEVIRSDELNFNQSTSP</sequence>
<dbReference type="PANTHER" id="PTHR43540:SF6">
    <property type="entry name" value="ISOCHORISMATASE-LIKE DOMAIN-CONTAINING PROTEIN"/>
    <property type="match status" value="1"/>
</dbReference>
<evidence type="ECO:0000313" key="3">
    <source>
        <dbReference type="EMBL" id="RZN72319.1"/>
    </source>
</evidence>
<dbReference type="InterPro" id="IPR036380">
    <property type="entry name" value="Isochorismatase-like_sf"/>
</dbReference>
<dbReference type="CDD" id="cd00431">
    <property type="entry name" value="cysteine_hydrolases"/>
    <property type="match status" value="1"/>
</dbReference>
<dbReference type="GO" id="GO:0016787">
    <property type="term" value="F:hydrolase activity"/>
    <property type="evidence" value="ECO:0007669"/>
    <property type="project" value="UniProtKB-KW"/>
</dbReference>
<comment type="caution">
    <text evidence="3">The sequence shown here is derived from an EMBL/GenBank/DDBJ whole genome shotgun (WGS) entry which is preliminary data.</text>
</comment>
<evidence type="ECO:0000256" key="1">
    <source>
        <dbReference type="ARBA" id="ARBA00022801"/>
    </source>
</evidence>